<dbReference type="SUPFAM" id="SSF159245">
    <property type="entry name" value="AttH-like"/>
    <property type="match status" value="1"/>
</dbReference>
<comment type="subcellular location">
    <subcellularLocation>
        <location evidence="1">Cytoplasm</location>
    </subcellularLocation>
</comment>
<dbReference type="AlphaFoldDB" id="A0AAD5T0G3"/>
<proteinExistence type="inferred from homology"/>
<dbReference type="EMBL" id="JADGJH010000802">
    <property type="protein sequence ID" value="KAJ3122510.1"/>
    <property type="molecule type" value="Genomic_DNA"/>
</dbReference>
<protein>
    <submittedName>
        <fullName evidence="7">Cell survival pathways protein</fullName>
    </submittedName>
</protein>
<dbReference type="PANTHER" id="PTHR47107">
    <property type="entry name" value="SVF1-LIKE PROTEIN YDR222W-RELATED"/>
    <property type="match status" value="1"/>
</dbReference>
<dbReference type="PANTHER" id="PTHR47107:SF1">
    <property type="entry name" value="CERAMIDE-BINDING PROTEIN SVF1-RELATED"/>
    <property type="match status" value="1"/>
</dbReference>
<gene>
    <name evidence="7" type="primary">SVF1_2</name>
    <name evidence="7" type="ORF">HK100_011971</name>
</gene>
<dbReference type="InterPro" id="IPR033394">
    <property type="entry name" value="Svf1-like_C"/>
</dbReference>
<dbReference type="Pfam" id="PF08622">
    <property type="entry name" value="Svf1"/>
    <property type="match status" value="1"/>
</dbReference>
<keyword evidence="8" id="KW-1185">Reference proteome</keyword>
<evidence type="ECO:0000259" key="5">
    <source>
        <dbReference type="Pfam" id="PF08622"/>
    </source>
</evidence>
<evidence type="ECO:0000313" key="8">
    <source>
        <dbReference type="Proteomes" id="UP001211907"/>
    </source>
</evidence>
<keyword evidence="3" id="KW-0963">Cytoplasm</keyword>
<dbReference type="Gene3D" id="2.40.370.10">
    <property type="entry name" value="AttH-like domain"/>
    <property type="match status" value="1"/>
</dbReference>
<reference evidence="7" key="1">
    <citation type="submission" date="2020-05" db="EMBL/GenBank/DDBJ databases">
        <title>Phylogenomic resolution of chytrid fungi.</title>
        <authorList>
            <person name="Stajich J.E."/>
            <person name="Amses K."/>
            <person name="Simmons R."/>
            <person name="Seto K."/>
            <person name="Myers J."/>
            <person name="Bonds A."/>
            <person name="Quandt C.A."/>
            <person name="Barry K."/>
            <person name="Liu P."/>
            <person name="Grigoriev I."/>
            <person name="Longcore J.E."/>
            <person name="James T.Y."/>
        </authorList>
    </citation>
    <scope>NUCLEOTIDE SEQUENCE</scope>
    <source>
        <strain evidence="7">JEL0513</strain>
    </source>
</reference>
<dbReference type="InterPro" id="IPR051385">
    <property type="entry name" value="Ceramide-binding_SVF1"/>
</dbReference>
<sequence>MSGWLWSAEETPTTFPKTPATRIGDPVSEQISLSPSRPVSELGLACPHDALKWQLEYPAQSTEAFTFYFSLDSGVYVLAQLVYSTLGLGPSVQMVLRIYNPDKSKFSRTLSPAVASFVLSDDNRSVVCEEFSFISDNNGGFKINIDIGSEAALDLVFEPLAGSAFKVNDGKVLFNETEDQGFVEAQFIPKAKVHGNITFDGKKSDVQGSGMFLHAIQCCPQYVSRWNFVNFQNANDSIFLYEFDMPKESEYAVKSASTGAIVRNGKRIAVTTANRTVHVQTELDESFSGYEVPTQLFIVWTGKTEETGEDIRVEISLVQKNLLDRIDVLGELPFLLKMLIQTFITAPFVYQWYEDVTAKVTIGSEKFELEGKAFIECVFLMTEY</sequence>
<evidence type="ECO:0000256" key="3">
    <source>
        <dbReference type="ARBA" id="ARBA00022490"/>
    </source>
</evidence>
<comment type="similarity">
    <text evidence="2">Belongs to the SVF1 family.</text>
</comment>
<feature type="domain" description="Svf1-like N-terminal" evidence="5">
    <location>
        <begin position="62"/>
        <end position="217"/>
    </location>
</feature>
<accession>A0AAD5T0G3</accession>
<dbReference type="GO" id="GO:0005737">
    <property type="term" value="C:cytoplasm"/>
    <property type="evidence" value="ECO:0007669"/>
    <property type="project" value="UniProtKB-SubCell"/>
</dbReference>
<feature type="domain" description="Svf1-like C-terminal" evidence="6">
    <location>
        <begin position="223"/>
        <end position="380"/>
    </location>
</feature>
<evidence type="ECO:0000256" key="2">
    <source>
        <dbReference type="ARBA" id="ARBA00009069"/>
    </source>
</evidence>
<evidence type="ECO:0000256" key="1">
    <source>
        <dbReference type="ARBA" id="ARBA00004496"/>
    </source>
</evidence>
<dbReference type="Pfam" id="PF17187">
    <property type="entry name" value="Svf1_C"/>
    <property type="match status" value="1"/>
</dbReference>
<comment type="caution">
    <text evidence="7">The sequence shown here is derived from an EMBL/GenBank/DDBJ whole genome shotgun (WGS) entry which is preliminary data.</text>
</comment>
<evidence type="ECO:0000313" key="7">
    <source>
        <dbReference type="EMBL" id="KAJ3122510.1"/>
    </source>
</evidence>
<evidence type="ECO:0000259" key="6">
    <source>
        <dbReference type="Pfam" id="PF17187"/>
    </source>
</evidence>
<feature type="region of interest" description="Disordered" evidence="4">
    <location>
        <begin position="1"/>
        <end position="24"/>
    </location>
</feature>
<dbReference type="InterPro" id="IPR023374">
    <property type="entry name" value="AttH-like_dom_sf"/>
</dbReference>
<dbReference type="InterPro" id="IPR013931">
    <property type="entry name" value="Svf1-like_N"/>
</dbReference>
<dbReference type="GO" id="GO:0006979">
    <property type="term" value="P:response to oxidative stress"/>
    <property type="evidence" value="ECO:0007669"/>
    <property type="project" value="InterPro"/>
</dbReference>
<organism evidence="7 8">
    <name type="scientific">Physocladia obscura</name>
    <dbReference type="NCBI Taxonomy" id="109957"/>
    <lineage>
        <taxon>Eukaryota</taxon>
        <taxon>Fungi</taxon>
        <taxon>Fungi incertae sedis</taxon>
        <taxon>Chytridiomycota</taxon>
        <taxon>Chytridiomycota incertae sedis</taxon>
        <taxon>Chytridiomycetes</taxon>
        <taxon>Chytridiales</taxon>
        <taxon>Chytriomycetaceae</taxon>
        <taxon>Physocladia</taxon>
    </lineage>
</organism>
<dbReference type="Proteomes" id="UP001211907">
    <property type="component" value="Unassembled WGS sequence"/>
</dbReference>
<name>A0AAD5T0G3_9FUNG</name>
<evidence type="ECO:0000256" key="4">
    <source>
        <dbReference type="SAM" id="MobiDB-lite"/>
    </source>
</evidence>